<reference evidence="14" key="1">
    <citation type="submission" date="2016-11" db="EMBL/GenBank/DDBJ databases">
        <authorList>
            <person name="Varghese N."/>
            <person name="Submissions S."/>
        </authorList>
    </citation>
    <scope>NUCLEOTIDE SEQUENCE [LARGE SCALE GENOMIC DNA]</scope>
    <source>
        <strain evidence="14">DSM 11792</strain>
    </source>
</reference>
<dbReference type="SUPFAM" id="SSF53098">
    <property type="entry name" value="Ribonuclease H-like"/>
    <property type="match status" value="1"/>
</dbReference>
<feature type="binding site" evidence="11">
    <location>
        <position position="50"/>
    </location>
    <ligand>
        <name>Mg(2+)</name>
        <dbReference type="ChEBI" id="CHEBI:18420"/>
        <label>1</label>
    </ligand>
</feature>
<dbReference type="GO" id="GO:0043137">
    <property type="term" value="P:DNA replication, removal of RNA primer"/>
    <property type="evidence" value="ECO:0007669"/>
    <property type="project" value="TreeGrafter"/>
</dbReference>
<dbReference type="PANTHER" id="PTHR10642:SF26">
    <property type="entry name" value="RIBONUCLEASE H1"/>
    <property type="match status" value="1"/>
</dbReference>
<feature type="domain" description="RNase H type-1" evidence="12">
    <location>
        <begin position="3"/>
        <end position="145"/>
    </location>
</feature>
<evidence type="ECO:0000256" key="6">
    <source>
        <dbReference type="ARBA" id="ARBA00022722"/>
    </source>
</evidence>
<dbReference type="OrthoDB" id="7845843at2"/>
<keyword evidence="14" id="KW-1185">Reference proteome</keyword>
<evidence type="ECO:0000256" key="9">
    <source>
        <dbReference type="ARBA" id="ARBA00022801"/>
    </source>
</evidence>
<comment type="cofactor">
    <cofactor evidence="11">
        <name>Mg(2+)</name>
        <dbReference type="ChEBI" id="CHEBI:18420"/>
    </cofactor>
    <text evidence="11">Binds 1 Mg(2+) ion per subunit. May bind a second metal ion at a regulatory site, or after substrate binding.</text>
</comment>
<feature type="binding site" evidence="11">
    <location>
        <position position="137"/>
    </location>
    <ligand>
        <name>Mg(2+)</name>
        <dbReference type="ChEBI" id="CHEBI:18420"/>
        <label>2</label>
    </ligand>
</feature>
<dbReference type="InterPro" id="IPR012337">
    <property type="entry name" value="RNaseH-like_sf"/>
</dbReference>
<dbReference type="GO" id="GO:0005737">
    <property type="term" value="C:cytoplasm"/>
    <property type="evidence" value="ECO:0007669"/>
    <property type="project" value="UniProtKB-SubCell"/>
</dbReference>
<evidence type="ECO:0000256" key="11">
    <source>
        <dbReference type="HAMAP-Rule" id="MF_00042"/>
    </source>
</evidence>
<evidence type="ECO:0000256" key="7">
    <source>
        <dbReference type="ARBA" id="ARBA00022723"/>
    </source>
</evidence>
<comment type="similarity">
    <text evidence="3 11">Belongs to the RNase H family.</text>
</comment>
<dbReference type="PROSITE" id="PS50879">
    <property type="entry name" value="RNASE_H_1"/>
    <property type="match status" value="1"/>
</dbReference>
<feature type="binding site" evidence="11">
    <location>
        <position position="12"/>
    </location>
    <ligand>
        <name>Mg(2+)</name>
        <dbReference type="ChEBI" id="CHEBI:18420"/>
        <label>2</label>
    </ligand>
</feature>
<evidence type="ECO:0000256" key="4">
    <source>
        <dbReference type="ARBA" id="ARBA00011245"/>
    </source>
</evidence>
<gene>
    <name evidence="11" type="primary">rnhA</name>
    <name evidence="13" type="ORF">SAMN02745218_02078</name>
</gene>
<dbReference type="Pfam" id="PF00075">
    <property type="entry name" value="RNase_H"/>
    <property type="match status" value="1"/>
</dbReference>
<dbReference type="PANTHER" id="PTHR10642">
    <property type="entry name" value="RIBONUCLEASE H1"/>
    <property type="match status" value="1"/>
</dbReference>
<dbReference type="RefSeq" id="WP_027356339.1">
    <property type="nucleotide sequence ID" value="NZ_FQUW01000025.1"/>
</dbReference>
<evidence type="ECO:0000256" key="2">
    <source>
        <dbReference type="ARBA" id="ARBA00004065"/>
    </source>
</evidence>
<feature type="binding site" evidence="11">
    <location>
        <position position="72"/>
    </location>
    <ligand>
        <name>Mg(2+)</name>
        <dbReference type="ChEBI" id="CHEBI:18420"/>
        <label>1</label>
    </ligand>
</feature>
<evidence type="ECO:0000256" key="1">
    <source>
        <dbReference type="ARBA" id="ARBA00000077"/>
    </source>
</evidence>
<dbReference type="NCBIfam" id="NF001236">
    <property type="entry name" value="PRK00203.1"/>
    <property type="match status" value="1"/>
</dbReference>
<dbReference type="EC" id="3.1.26.4" evidence="5 11"/>
<dbReference type="HAMAP" id="MF_00042">
    <property type="entry name" value="RNase_H"/>
    <property type="match status" value="1"/>
</dbReference>
<dbReference type="InterPro" id="IPR022892">
    <property type="entry name" value="RNaseHI"/>
</dbReference>
<feature type="binding site" evidence="11">
    <location>
        <position position="12"/>
    </location>
    <ligand>
        <name>Mg(2+)</name>
        <dbReference type="ChEBI" id="CHEBI:18420"/>
        <label>1</label>
    </ligand>
</feature>
<name>A0A1M5B3D3_9FIRM</name>
<dbReference type="GO" id="GO:0000287">
    <property type="term" value="F:magnesium ion binding"/>
    <property type="evidence" value="ECO:0007669"/>
    <property type="project" value="UniProtKB-UniRule"/>
</dbReference>
<evidence type="ECO:0000313" key="14">
    <source>
        <dbReference type="Proteomes" id="UP000184196"/>
    </source>
</evidence>
<keyword evidence="8 11" id="KW-0255">Endonuclease</keyword>
<dbReference type="EMBL" id="FQUW01000025">
    <property type="protein sequence ID" value="SHF36930.1"/>
    <property type="molecule type" value="Genomic_DNA"/>
</dbReference>
<dbReference type="AlphaFoldDB" id="A0A1M5B3D3"/>
<comment type="function">
    <text evidence="2 11">Endonuclease that specifically degrades the RNA of RNA-DNA hybrids.</text>
</comment>
<protein>
    <recommendedName>
        <fullName evidence="5 11">Ribonuclease H</fullName>
        <shortName evidence="11">RNase H</shortName>
        <ecNumber evidence="5 11">3.1.26.4</ecNumber>
    </recommendedName>
</protein>
<dbReference type="GO" id="GO:0003676">
    <property type="term" value="F:nucleic acid binding"/>
    <property type="evidence" value="ECO:0007669"/>
    <property type="project" value="InterPro"/>
</dbReference>
<dbReference type="FunFam" id="3.30.420.10:FF:000089">
    <property type="entry name" value="Ribonuclease H"/>
    <property type="match status" value="1"/>
</dbReference>
<keyword evidence="11" id="KW-0963">Cytoplasm</keyword>
<comment type="subcellular location">
    <subcellularLocation>
        <location evidence="11">Cytoplasm</location>
    </subcellularLocation>
</comment>
<accession>A0A1M5B3D3</accession>
<dbReference type="InterPro" id="IPR036397">
    <property type="entry name" value="RNaseH_sf"/>
</dbReference>
<evidence type="ECO:0000256" key="5">
    <source>
        <dbReference type="ARBA" id="ARBA00012180"/>
    </source>
</evidence>
<organism evidence="13 14">
    <name type="scientific">Desulfofundulus australicus DSM 11792</name>
    <dbReference type="NCBI Taxonomy" id="1121425"/>
    <lineage>
        <taxon>Bacteria</taxon>
        <taxon>Bacillati</taxon>
        <taxon>Bacillota</taxon>
        <taxon>Clostridia</taxon>
        <taxon>Eubacteriales</taxon>
        <taxon>Peptococcaceae</taxon>
        <taxon>Desulfofundulus</taxon>
    </lineage>
</organism>
<dbReference type="GO" id="GO:0004523">
    <property type="term" value="F:RNA-DNA hybrid ribonuclease activity"/>
    <property type="evidence" value="ECO:0007669"/>
    <property type="project" value="UniProtKB-UniRule"/>
</dbReference>
<proteinExistence type="inferred from homology"/>
<evidence type="ECO:0000313" key="13">
    <source>
        <dbReference type="EMBL" id="SHF36930.1"/>
    </source>
</evidence>
<dbReference type="Proteomes" id="UP000184196">
    <property type="component" value="Unassembled WGS sequence"/>
</dbReference>
<keyword evidence="7 11" id="KW-0479">Metal-binding</keyword>
<comment type="catalytic activity">
    <reaction evidence="1 11">
        <text>Endonucleolytic cleavage to 5'-phosphomonoester.</text>
        <dbReference type="EC" id="3.1.26.4"/>
    </reaction>
</comment>
<dbReference type="InterPro" id="IPR050092">
    <property type="entry name" value="RNase_H"/>
</dbReference>
<evidence type="ECO:0000256" key="8">
    <source>
        <dbReference type="ARBA" id="ARBA00022759"/>
    </source>
</evidence>
<dbReference type="InterPro" id="IPR002156">
    <property type="entry name" value="RNaseH_domain"/>
</dbReference>
<dbReference type="CDD" id="cd09278">
    <property type="entry name" value="RNase_HI_prokaryote_like"/>
    <property type="match status" value="1"/>
</dbReference>
<evidence type="ECO:0000259" key="12">
    <source>
        <dbReference type="PROSITE" id="PS50879"/>
    </source>
</evidence>
<evidence type="ECO:0000256" key="10">
    <source>
        <dbReference type="ARBA" id="ARBA00022842"/>
    </source>
</evidence>
<keyword evidence="10 11" id="KW-0460">Magnesium</keyword>
<sequence>MSDWPEVEIYTDGACSGNPGPGGYGVILRYGSHIKELSGGYALTTNNRMELMAVIAGLKALKRPCRVTIYTDSRYIVDAMTRGWVRRWQANSWRRENGEPAKNADLWEQILLLADRHRVNWVWVKGHADNAFNNRCDQLAVEASRQPSLPVDPGFQT</sequence>
<dbReference type="Gene3D" id="3.30.420.10">
    <property type="entry name" value="Ribonuclease H-like superfamily/Ribonuclease H"/>
    <property type="match status" value="1"/>
</dbReference>
<comment type="subunit">
    <text evidence="4 11">Monomer.</text>
</comment>
<keyword evidence="9 11" id="KW-0378">Hydrolase</keyword>
<evidence type="ECO:0000256" key="3">
    <source>
        <dbReference type="ARBA" id="ARBA00005300"/>
    </source>
</evidence>
<keyword evidence="6 11" id="KW-0540">Nuclease</keyword>